<evidence type="ECO:0000256" key="5">
    <source>
        <dbReference type="SAM" id="MobiDB-lite"/>
    </source>
</evidence>
<name>A0AAN8UPZ5_9MAGN</name>
<evidence type="ECO:0000256" key="4">
    <source>
        <dbReference type="ARBA" id="ARBA00023242"/>
    </source>
</evidence>
<feature type="compositionally biased region" description="Basic residues" evidence="5">
    <location>
        <begin position="40"/>
        <end position="57"/>
    </location>
</feature>
<evidence type="ECO:0000313" key="7">
    <source>
        <dbReference type="Proteomes" id="UP001370490"/>
    </source>
</evidence>
<dbReference type="InterPro" id="IPR044660">
    <property type="entry name" value="IBH1-like"/>
</dbReference>
<comment type="caution">
    <text evidence="6">The sequence shown here is derived from an EMBL/GenBank/DDBJ whole genome shotgun (WGS) entry which is preliminary data.</text>
</comment>
<comment type="subcellular location">
    <subcellularLocation>
        <location evidence="1">Nucleus</location>
    </subcellularLocation>
</comment>
<dbReference type="PANTHER" id="PTHR33124:SF43">
    <property type="entry name" value="TRANSCRIPTION FACTOR PAR2"/>
    <property type="match status" value="1"/>
</dbReference>
<keyword evidence="4" id="KW-0539">Nucleus</keyword>
<dbReference type="Proteomes" id="UP001370490">
    <property type="component" value="Unassembled WGS sequence"/>
</dbReference>
<proteinExistence type="predicted"/>
<reference evidence="6 7" key="1">
    <citation type="submission" date="2023-12" db="EMBL/GenBank/DDBJ databases">
        <title>A high-quality genome assembly for Dillenia turbinata (Dilleniales).</title>
        <authorList>
            <person name="Chanderbali A."/>
        </authorList>
    </citation>
    <scope>NUCLEOTIDE SEQUENCE [LARGE SCALE GENOMIC DNA]</scope>
    <source>
        <strain evidence="6">LSX21</strain>
        <tissue evidence="6">Leaf</tissue>
    </source>
</reference>
<dbReference type="InterPro" id="IPR044549">
    <property type="entry name" value="bHLH_AtIBH1-like"/>
</dbReference>
<keyword evidence="3" id="KW-0804">Transcription</keyword>
<evidence type="ECO:0008006" key="8">
    <source>
        <dbReference type="Google" id="ProtNLM"/>
    </source>
</evidence>
<dbReference type="PANTHER" id="PTHR33124">
    <property type="entry name" value="TRANSCRIPTION FACTOR IBH1-LIKE 1"/>
    <property type="match status" value="1"/>
</dbReference>
<accession>A0AAN8UPZ5</accession>
<evidence type="ECO:0000256" key="3">
    <source>
        <dbReference type="ARBA" id="ARBA00023163"/>
    </source>
</evidence>
<protein>
    <recommendedName>
        <fullName evidence="8">BHLH domain-containing protein</fullName>
    </recommendedName>
</protein>
<dbReference type="AlphaFoldDB" id="A0AAN8UPZ5"/>
<sequence length="133" mass="15165">MELENTQHQRTTTTLLLQRTMRKNKKVANKMCENGGQKSSKCRSRGSKMNGRVRTKRRTDQEKNVSDDEDKVEVEKKIMQLQGIIPNGESLGIDTLFEETARYILALQAQVKAMKVVAAFFEGLEKETRKFGG</sequence>
<dbReference type="EMBL" id="JBAMMX010000021">
    <property type="protein sequence ID" value="KAK6919750.1"/>
    <property type="molecule type" value="Genomic_DNA"/>
</dbReference>
<dbReference type="CDD" id="cd11444">
    <property type="entry name" value="bHLH_AtIBH1_like"/>
    <property type="match status" value="1"/>
</dbReference>
<gene>
    <name evidence="6" type="ORF">RJ641_015654</name>
</gene>
<evidence type="ECO:0000313" key="6">
    <source>
        <dbReference type="EMBL" id="KAK6919750.1"/>
    </source>
</evidence>
<dbReference type="GO" id="GO:0005634">
    <property type="term" value="C:nucleus"/>
    <property type="evidence" value="ECO:0007669"/>
    <property type="project" value="UniProtKB-SubCell"/>
</dbReference>
<keyword evidence="7" id="KW-1185">Reference proteome</keyword>
<evidence type="ECO:0000256" key="2">
    <source>
        <dbReference type="ARBA" id="ARBA00023015"/>
    </source>
</evidence>
<keyword evidence="2" id="KW-0805">Transcription regulation</keyword>
<feature type="region of interest" description="Disordered" evidence="5">
    <location>
        <begin position="32"/>
        <end position="69"/>
    </location>
</feature>
<organism evidence="6 7">
    <name type="scientific">Dillenia turbinata</name>
    <dbReference type="NCBI Taxonomy" id="194707"/>
    <lineage>
        <taxon>Eukaryota</taxon>
        <taxon>Viridiplantae</taxon>
        <taxon>Streptophyta</taxon>
        <taxon>Embryophyta</taxon>
        <taxon>Tracheophyta</taxon>
        <taxon>Spermatophyta</taxon>
        <taxon>Magnoliopsida</taxon>
        <taxon>eudicotyledons</taxon>
        <taxon>Gunneridae</taxon>
        <taxon>Pentapetalae</taxon>
        <taxon>Dilleniales</taxon>
        <taxon>Dilleniaceae</taxon>
        <taxon>Dillenia</taxon>
    </lineage>
</organism>
<dbReference type="GO" id="GO:0006355">
    <property type="term" value="P:regulation of DNA-templated transcription"/>
    <property type="evidence" value="ECO:0007669"/>
    <property type="project" value="InterPro"/>
</dbReference>
<evidence type="ECO:0000256" key="1">
    <source>
        <dbReference type="ARBA" id="ARBA00004123"/>
    </source>
</evidence>